<accession>A0A2P2P8E1</accession>
<dbReference type="EMBL" id="GGEC01070485">
    <property type="protein sequence ID" value="MBX50969.1"/>
    <property type="molecule type" value="Transcribed_RNA"/>
</dbReference>
<name>A0A2P2P8E1_RHIMU</name>
<proteinExistence type="predicted"/>
<sequence>MRTNFQKRKTMPKPFSCILNVRLAYQAYITEHTTRQQQFI</sequence>
<reference evidence="1" key="1">
    <citation type="submission" date="2018-02" db="EMBL/GenBank/DDBJ databases">
        <title>Rhizophora mucronata_Transcriptome.</title>
        <authorList>
            <person name="Meera S.P."/>
            <person name="Sreeshan A."/>
            <person name="Augustine A."/>
        </authorList>
    </citation>
    <scope>NUCLEOTIDE SEQUENCE</scope>
    <source>
        <tissue evidence="1">Leaf</tissue>
    </source>
</reference>
<dbReference type="AlphaFoldDB" id="A0A2P2P8E1"/>
<organism evidence="1">
    <name type="scientific">Rhizophora mucronata</name>
    <name type="common">Asiatic mangrove</name>
    <dbReference type="NCBI Taxonomy" id="61149"/>
    <lineage>
        <taxon>Eukaryota</taxon>
        <taxon>Viridiplantae</taxon>
        <taxon>Streptophyta</taxon>
        <taxon>Embryophyta</taxon>
        <taxon>Tracheophyta</taxon>
        <taxon>Spermatophyta</taxon>
        <taxon>Magnoliopsida</taxon>
        <taxon>eudicotyledons</taxon>
        <taxon>Gunneridae</taxon>
        <taxon>Pentapetalae</taxon>
        <taxon>rosids</taxon>
        <taxon>fabids</taxon>
        <taxon>Malpighiales</taxon>
        <taxon>Rhizophoraceae</taxon>
        <taxon>Rhizophora</taxon>
    </lineage>
</organism>
<protein>
    <submittedName>
        <fullName evidence="1">Uncharacterized protein</fullName>
    </submittedName>
</protein>
<evidence type="ECO:0000313" key="1">
    <source>
        <dbReference type="EMBL" id="MBX50969.1"/>
    </source>
</evidence>